<evidence type="ECO:0000313" key="1">
    <source>
        <dbReference type="EMBL" id="MED6186861.1"/>
    </source>
</evidence>
<sequence length="205" mass="23566">MNEHSRVLPEKLSEPSRFVARKACGGTVACVVEGEKKKEMNEGKNNDVEDDRSRSECCCRRRRVVNGGLWCFDQGLVVMVISGRLKMVIEEAKIIWRRCGFEDMLAHWETVVDHCTRCRNLVNPCHPATDSETNENKLEESVVKNFMRNPHPATDSDGLVFRVWSLEGDMYRHEPTPDMWRSIILRVPHKSPRILLSLRFISNGA</sequence>
<accession>A0ABU6WN74</accession>
<proteinExistence type="predicted"/>
<organism evidence="1 2">
    <name type="scientific">Stylosanthes scabra</name>
    <dbReference type="NCBI Taxonomy" id="79078"/>
    <lineage>
        <taxon>Eukaryota</taxon>
        <taxon>Viridiplantae</taxon>
        <taxon>Streptophyta</taxon>
        <taxon>Embryophyta</taxon>
        <taxon>Tracheophyta</taxon>
        <taxon>Spermatophyta</taxon>
        <taxon>Magnoliopsida</taxon>
        <taxon>eudicotyledons</taxon>
        <taxon>Gunneridae</taxon>
        <taxon>Pentapetalae</taxon>
        <taxon>rosids</taxon>
        <taxon>fabids</taxon>
        <taxon>Fabales</taxon>
        <taxon>Fabaceae</taxon>
        <taxon>Papilionoideae</taxon>
        <taxon>50 kb inversion clade</taxon>
        <taxon>dalbergioids sensu lato</taxon>
        <taxon>Dalbergieae</taxon>
        <taxon>Pterocarpus clade</taxon>
        <taxon>Stylosanthes</taxon>
    </lineage>
</organism>
<keyword evidence="2" id="KW-1185">Reference proteome</keyword>
<reference evidence="1 2" key="1">
    <citation type="journal article" date="2023" name="Plants (Basel)">
        <title>Bridging the Gap: Combining Genomics and Transcriptomics Approaches to Understand Stylosanthes scabra, an Orphan Legume from the Brazilian Caatinga.</title>
        <authorList>
            <person name="Ferreira-Neto J.R.C."/>
            <person name="da Silva M.D."/>
            <person name="Binneck E."/>
            <person name="de Melo N.F."/>
            <person name="da Silva R.H."/>
            <person name="de Melo A.L.T.M."/>
            <person name="Pandolfi V."/>
            <person name="Bustamante F.O."/>
            <person name="Brasileiro-Vidal A.C."/>
            <person name="Benko-Iseppon A.M."/>
        </authorList>
    </citation>
    <scope>NUCLEOTIDE SEQUENCE [LARGE SCALE GENOMIC DNA]</scope>
    <source>
        <tissue evidence="1">Leaves</tissue>
    </source>
</reference>
<evidence type="ECO:0000313" key="2">
    <source>
        <dbReference type="Proteomes" id="UP001341840"/>
    </source>
</evidence>
<dbReference type="EMBL" id="JASCZI010182045">
    <property type="protein sequence ID" value="MED6186861.1"/>
    <property type="molecule type" value="Genomic_DNA"/>
</dbReference>
<comment type="caution">
    <text evidence="1">The sequence shown here is derived from an EMBL/GenBank/DDBJ whole genome shotgun (WGS) entry which is preliminary data.</text>
</comment>
<dbReference type="Proteomes" id="UP001341840">
    <property type="component" value="Unassembled WGS sequence"/>
</dbReference>
<name>A0ABU6WN74_9FABA</name>
<gene>
    <name evidence="1" type="ORF">PIB30_070732</name>
</gene>
<evidence type="ECO:0008006" key="3">
    <source>
        <dbReference type="Google" id="ProtNLM"/>
    </source>
</evidence>
<protein>
    <recommendedName>
        <fullName evidence="3">Integrase zinc-binding domain-containing protein</fullName>
    </recommendedName>
</protein>